<sequence length="66" mass="7409">MNEKIMIFSILAILVVGFVGVLFMAIPWLNYYDGASWDVILIDNFLVLLGASVIGFGLYIFVNHLQ</sequence>
<accession>A0A7T0G399</accession>
<feature type="transmembrane region" description="Helical" evidence="1">
    <location>
        <begin position="7"/>
        <end position="29"/>
    </location>
</feature>
<feature type="transmembrane region" description="Helical" evidence="1">
    <location>
        <begin position="41"/>
        <end position="62"/>
    </location>
</feature>
<keyword evidence="1" id="KW-0812">Transmembrane</keyword>
<gene>
    <name evidence="2" type="ORF">G3M78_06335</name>
</gene>
<evidence type="ECO:0000256" key="1">
    <source>
        <dbReference type="SAM" id="Phobius"/>
    </source>
</evidence>
<proteinExistence type="predicted"/>
<dbReference type="EMBL" id="CP048620">
    <property type="protein sequence ID" value="QPJ65026.1"/>
    <property type="molecule type" value="Genomic_DNA"/>
</dbReference>
<reference evidence="3" key="1">
    <citation type="submission" date="2020-02" db="EMBL/GenBank/DDBJ databases">
        <title>Genomic and physiological characterization of two novel Nitrospinaceae genera.</title>
        <authorList>
            <person name="Mueller A.J."/>
            <person name="Jung M.-Y."/>
            <person name="Strachan C.R."/>
            <person name="Herbold C.W."/>
            <person name="Kirkegaard R.H."/>
            <person name="Daims H."/>
        </authorList>
    </citation>
    <scope>NUCLEOTIDE SEQUENCE [LARGE SCALE GENOMIC DNA]</scope>
</reference>
<dbReference type="AlphaFoldDB" id="A0A7T0G399"/>
<evidence type="ECO:0000313" key="2">
    <source>
        <dbReference type="EMBL" id="QPJ65026.1"/>
    </source>
</evidence>
<organism evidence="2 3">
    <name type="scientific">Candidatus Nitrohelix vancouverensis</name>
    <dbReference type="NCBI Taxonomy" id="2705534"/>
    <lineage>
        <taxon>Bacteria</taxon>
        <taxon>Pseudomonadati</taxon>
        <taxon>Nitrospinota/Tectimicrobiota group</taxon>
        <taxon>Nitrospinota</taxon>
        <taxon>Nitrospinia</taxon>
        <taxon>Nitrospinales</taxon>
        <taxon>Nitrospinaceae</taxon>
        <taxon>Candidatus Nitrohelix</taxon>
    </lineage>
</organism>
<evidence type="ECO:0000313" key="3">
    <source>
        <dbReference type="Proteomes" id="UP000594464"/>
    </source>
</evidence>
<name>A0A7T0G399_9BACT</name>
<dbReference type="Proteomes" id="UP000594464">
    <property type="component" value="Chromosome"/>
</dbReference>
<keyword evidence="1" id="KW-1133">Transmembrane helix</keyword>
<dbReference type="KEGG" id="nva:G3M78_06335"/>
<protein>
    <submittedName>
        <fullName evidence="2">Uncharacterized protein</fullName>
    </submittedName>
</protein>
<keyword evidence="1" id="KW-0472">Membrane</keyword>